<dbReference type="KEGG" id="roz:CBI38_06890"/>
<evidence type="ECO:0000259" key="1">
    <source>
        <dbReference type="Pfam" id="PF02720"/>
    </source>
</evidence>
<evidence type="ECO:0000313" key="3">
    <source>
        <dbReference type="Proteomes" id="UP000245711"/>
    </source>
</evidence>
<accession>A0A2S2BS11</accession>
<dbReference type="Proteomes" id="UP000245711">
    <property type="component" value="Chromosome"/>
</dbReference>
<proteinExistence type="predicted"/>
<organism evidence="2 3">
    <name type="scientific">Rhodococcus oxybenzonivorans</name>
    <dbReference type="NCBI Taxonomy" id="1990687"/>
    <lineage>
        <taxon>Bacteria</taxon>
        <taxon>Bacillati</taxon>
        <taxon>Actinomycetota</taxon>
        <taxon>Actinomycetes</taxon>
        <taxon>Mycobacteriales</taxon>
        <taxon>Nocardiaceae</taxon>
        <taxon>Rhodococcus</taxon>
    </lineage>
</organism>
<evidence type="ECO:0000313" key="2">
    <source>
        <dbReference type="EMBL" id="AWK71344.1"/>
    </source>
</evidence>
<gene>
    <name evidence="2" type="ORF">CBI38_06890</name>
</gene>
<dbReference type="InterPro" id="IPR003615">
    <property type="entry name" value="HNH_nuc"/>
</dbReference>
<dbReference type="InterPro" id="IPR003870">
    <property type="entry name" value="DUF222"/>
</dbReference>
<dbReference type="Pfam" id="PF02720">
    <property type="entry name" value="DUF222"/>
    <property type="match status" value="1"/>
</dbReference>
<dbReference type="AlphaFoldDB" id="A0A2S2BS11"/>
<sequence>MMLIQNELDATPPGIVALDALRGQKAELAQAQYAQVYAITDYYYLCSNEDERRGINPAHSGMHAAVELSAALGMNEGTVTASIELGLELRHRLHRTREAFATGRIDLAQARVISAMLTGVSDAALDILESAVLEGGNVPPTTLRVRCRRLIAKHDPGSLRRRAKLAAADRDVRVRPAENGMSFVDGHLPAADAHAIGMRLREMAIHDVCTGDPRTLAQRRADALTALADGSGRLLCRCLDVGCHTRTRPAPTRRAPLIQVVINAETLLGLDETPAHLDGYGPIDADTARLLAADGVFQRVHALTENDVSGDGSHILGISAIVKHPGVPKDLIRNDTCATTYTPGTAQSRRIRTRDGQCRFPNCQVPARHCDLDHTTPFDHDDPKNGDLTVDSNLACLCRRHHRLKTRGLWTVKQSSAGHLEWTTPHGETMYTEPEGAAVHLARTAHTSRHDRTLALMTRRSHAEHDLDYLIELHRTRRSAPIVPGITQIPVSDPARDDPPF</sequence>
<dbReference type="EMBL" id="CP021354">
    <property type="protein sequence ID" value="AWK71344.1"/>
    <property type="molecule type" value="Genomic_DNA"/>
</dbReference>
<name>A0A2S2BS11_9NOCA</name>
<keyword evidence="3" id="KW-1185">Reference proteome</keyword>
<protein>
    <recommendedName>
        <fullName evidence="1">DUF222 domain-containing protein</fullName>
    </recommendedName>
</protein>
<reference evidence="2 3" key="1">
    <citation type="submission" date="2017-05" db="EMBL/GenBank/DDBJ databases">
        <title>Isolation of Rhodococcus sp. S2-17 biodegrading of BP-3.</title>
        <authorList>
            <person name="Lee Y."/>
            <person name="Kim K.H."/>
            <person name="Chun B.H."/>
            <person name="Jung H.S."/>
            <person name="Jeon C.O."/>
        </authorList>
    </citation>
    <scope>NUCLEOTIDE SEQUENCE [LARGE SCALE GENOMIC DNA]</scope>
    <source>
        <strain evidence="2 3">S2-17</strain>
    </source>
</reference>
<dbReference type="OrthoDB" id="5244772at2"/>
<dbReference type="CDD" id="cd00085">
    <property type="entry name" value="HNHc"/>
    <property type="match status" value="1"/>
</dbReference>
<feature type="domain" description="DUF222" evidence="1">
    <location>
        <begin position="51"/>
        <end position="297"/>
    </location>
</feature>